<proteinExistence type="inferred from homology"/>
<name>A0ABT1PMI1_9ACTN</name>
<evidence type="ECO:0000259" key="2">
    <source>
        <dbReference type="SMART" id="SM00854"/>
    </source>
</evidence>
<gene>
    <name evidence="3" type="ORF">NON19_32055</name>
</gene>
<dbReference type="PANTHER" id="PTHR33393:SF13">
    <property type="entry name" value="PGA BIOSYNTHESIS PROTEIN CAPA"/>
    <property type="match status" value="1"/>
</dbReference>
<dbReference type="Pfam" id="PF09587">
    <property type="entry name" value="PGA_cap"/>
    <property type="match status" value="1"/>
</dbReference>
<feature type="domain" description="Capsule synthesis protein CapA" evidence="2">
    <location>
        <begin position="5"/>
        <end position="265"/>
    </location>
</feature>
<dbReference type="PANTHER" id="PTHR33393">
    <property type="entry name" value="POLYGLUTAMINE SYNTHESIS ACCESSORY PROTEIN RV0574C-RELATED"/>
    <property type="match status" value="1"/>
</dbReference>
<reference evidence="3 4" key="1">
    <citation type="submission" date="2022-06" db="EMBL/GenBank/DDBJ databases">
        <title>Draft genome sequence of type strain Streptomyces rubrisoli DSM 42083.</title>
        <authorList>
            <person name="Duangmal K."/>
            <person name="Klaysubun C."/>
        </authorList>
    </citation>
    <scope>NUCLEOTIDE SEQUENCE [LARGE SCALE GENOMIC DNA]</scope>
    <source>
        <strain evidence="3 4">DSM 42083</strain>
    </source>
</reference>
<dbReference type="InterPro" id="IPR029052">
    <property type="entry name" value="Metallo-depent_PP-like"/>
</dbReference>
<organism evidence="3 4">
    <name type="scientific">Streptantibioticus rubrisoli</name>
    <dbReference type="NCBI Taxonomy" id="1387313"/>
    <lineage>
        <taxon>Bacteria</taxon>
        <taxon>Bacillati</taxon>
        <taxon>Actinomycetota</taxon>
        <taxon>Actinomycetes</taxon>
        <taxon>Kitasatosporales</taxon>
        <taxon>Streptomycetaceae</taxon>
        <taxon>Streptantibioticus</taxon>
    </lineage>
</organism>
<dbReference type="EMBL" id="JANFNH010000073">
    <property type="protein sequence ID" value="MCQ4046565.1"/>
    <property type="molecule type" value="Genomic_DNA"/>
</dbReference>
<evidence type="ECO:0000256" key="1">
    <source>
        <dbReference type="ARBA" id="ARBA00005662"/>
    </source>
</evidence>
<protein>
    <submittedName>
        <fullName evidence="3">CapA family protein</fullName>
    </submittedName>
</protein>
<comment type="caution">
    <text evidence="3">The sequence shown here is derived from an EMBL/GenBank/DDBJ whole genome shotgun (WGS) entry which is preliminary data.</text>
</comment>
<dbReference type="InterPro" id="IPR019079">
    <property type="entry name" value="Capsule_synth_CapA"/>
</dbReference>
<dbReference type="CDD" id="cd07381">
    <property type="entry name" value="MPP_CapA"/>
    <property type="match status" value="1"/>
</dbReference>
<comment type="similarity">
    <text evidence="1">Belongs to the CapA family.</text>
</comment>
<dbReference type="Proteomes" id="UP001206206">
    <property type="component" value="Unassembled WGS sequence"/>
</dbReference>
<evidence type="ECO:0000313" key="3">
    <source>
        <dbReference type="EMBL" id="MCQ4046565.1"/>
    </source>
</evidence>
<dbReference type="InterPro" id="IPR052169">
    <property type="entry name" value="CW_Biosynth-Accessory"/>
</dbReference>
<dbReference type="Gene3D" id="3.60.21.10">
    <property type="match status" value="1"/>
</dbReference>
<dbReference type="SUPFAM" id="SSF56300">
    <property type="entry name" value="Metallo-dependent phosphatases"/>
    <property type="match status" value="1"/>
</dbReference>
<dbReference type="SMART" id="SM00854">
    <property type="entry name" value="PGA_cap"/>
    <property type="match status" value="1"/>
</dbReference>
<evidence type="ECO:0000313" key="4">
    <source>
        <dbReference type="Proteomes" id="UP001206206"/>
    </source>
</evidence>
<sequence>MDELRVVAVGDVFVHRKDPEDAFQYVRSAFRSAGVAFANLEGVYSNTEERAPSAGVPVIADPAHAPSIATAGINVVSLANNHSLDGGSLALLETRKLMRDSGVATAGAGENSAAAHEPAVIDTGRGRVAVLAYASVFPCGYEARPGVPGLAPVRASTLYSPWETNEWNPGLLPRVITVPDEGDMDALREDIAQARKRADLVVASFHWGDFTRPFVLTDHEVRTARAAIDAGADAVLGHHHHLLRGIEFHRGRPIFYGLGHFAFDLPGLEERLQKSAYLGRGDARLRRESARRFGDYRIGAREGYPLLPFHPEGRLTGFAVLSYRGGTLEAGFAPCILGPDNSPRPVAASTPEGKEVIDYLERCCEFEEIATRFERDAFMFDGVSVTAVKPND</sequence>
<dbReference type="RefSeq" id="WP_255932804.1">
    <property type="nucleotide sequence ID" value="NZ_JANFNH010000073.1"/>
</dbReference>
<accession>A0ABT1PMI1</accession>
<keyword evidence="4" id="KW-1185">Reference proteome</keyword>